<evidence type="ECO:0000313" key="1">
    <source>
        <dbReference type="EMBL" id="QDT52850.1"/>
    </source>
</evidence>
<evidence type="ECO:0008006" key="3">
    <source>
        <dbReference type="Google" id="ProtNLM"/>
    </source>
</evidence>
<name>A0A517S9N8_9PLAN</name>
<keyword evidence="2" id="KW-1185">Reference proteome</keyword>
<dbReference type="Proteomes" id="UP000315700">
    <property type="component" value="Chromosome"/>
</dbReference>
<dbReference type="RefSeq" id="WP_197453835.1">
    <property type="nucleotide sequence ID" value="NZ_CP036271.1"/>
</dbReference>
<sequence>MSMPPLRNSVIWLVMIVAASGCSNERTIEYASASGTVTLDGKPLQDGVVSFESSVTGFSAMSKLDGLGEFLIEKIPVGSYAVSISPPALPDPGEKPQPRPAHYGPLRPVPAKYLAAAASGLTAEVPAAGIDGLKFTLTK</sequence>
<dbReference type="PROSITE" id="PS51257">
    <property type="entry name" value="PROKAR_LIPOPROTEIN"/>
    <property type="match status" value="1"/>
</dbReference>
<reference evidence="1 2" key="1">
    <citation type="submission" date="2019-02" db="EMBL/GenBank/DDBJ databases">
        <title>Deep-cultivation of Planctomycetes and their phenomic and genomic characterization uncovers novel biology.</title>
        <authorList>
            <person name="Wiegand S."/>
            <person name="Jogler M."/>
            <person name="Boedeker C."/>
            <person name="Pinto D."/>
            <person name="Vollmers J."/>
            <person name="Rivas-Marin E."/>
            <person name="Kohn T."/>
            <person name="Peeters S.H."/>
            <person name="Heuer A."/>
            <person name="Rast P."/>
            <person name="Oberbeckmann S."/>
            <person name="Bunk B."/>
            <person name="Jeske O."/>
            <person name="Meyerdierks A."/>
            <person name="Storesund J.E."/>
            <person name="Kallscheuer N."/>
            <person name="Luecker S."/>
            <person name="Lage O.M."/>
            <person name="Pohl T."/>
            <person name="Merkel B.J."/>
            <person name="Hornburger P."/>
            <person name="Mueller R.-W."/>
            <person name="Bruemmer F."/>
            <person name="Labrenz M."/>
            <person name="Spormann A.M."/>
            <person name="Op den Camp H."/>
            <person name="Overmann J."/>
            <person name="Amann R."/>
            <person name="Jetten M.S.M."/>
            <person name="Mascher T."/>
            <person name="Medema M.H."/>
            <person name="Devos D.P."/>
            <person name="Kaster A.-K."/>
            <person name="Ovreas L."/>
            <person name="Rohde M."/>
            <person name="Galperin M.Y."/>
            <person name="Jogler C."/>
        </authorList>
    </citation>
    <scope>NUCLEOTIDE SEQUENCE [LARGE SCALE GENOMIC DNA]</scope>
    <source>
        <strain evidence="1 2">Pan44</strain>
    </source>
</reference>
<accession>A0A517S9N8</accession>
<protein>
    <recommendedName>
        <fullName evidence="3">Carboxypeptidase regulatory-like domain-containing protein</fullName>
    </recommendedName>
</protein>
<evidence type="ECO:0000313" key="2">
    <source>
        <dbReference type="Proteomes" id="UP000315700"/>
    </source>
</evidence>
<dbReference type="KEGG" id="ccos:Pan44_08630"/>
<dbReference type="EMBL" id="CP036271">
    <property type="protein sequence ID" value="QDT52850.1"/>
    <property type="molecule type" value="Genomic_DNA"/>
</dbReference>
<proteinExistence type="predicted"/>
<organism evidence="1 2">
    <name type="scientific">Caulifigura coniformis</name>
    <dbReference type="NCBI Taxonomy" id="2527983"/>
    <lineage>
        <taxon>Bacteria</taxon>
        <taxon>Pseudomonadati</taxon>
        <taxon>Planctomycetota</taxon>
        <taxon>Planctomycetia</taxon>
        <taxon>Planctomycetales</taxon>
        <taxon>Planctomycetaceae</taxon>
        <taxon>Caulifigura</taxon>
    </lineage>
</organism>
<dbReference type="AlphaFoldDB" id="A0A517S9N8"/>
<gene>
    <name evidence="1" type="ORF">Pan44_08630</name>
</gene>
<dbReference type="InParanoid" id="A0A517S9N8"/>